<keyword evidence="3" id="KW-1185">Reference proteome</keyword>
<feature type="compositionally biased region" description="Low complexity" evidence="1">
    <location>
        <begin position="712"/>
        <end position="732"/>
    </location>
</feature>
<accession>A0ABN9QUN4</accession>
<evidence type="ECO:0000313" key="3">
    <source>
        <dbReference type="Proteomes" id="UP001189429"/>
    </source>
</evidence>
<gene>
    <name evidence="2" type="ORF">PCOR1329_LOCUS15107</name>
</gene>
<feature type="non-terminal residue" evidence="2">
    <location>
        <position position="1"/>
    </location>
</feature>
<comment type="caution">
    <text evidence="2">The sequence shown here is derived from an EMBL/GenBank/DDBJ whole genome shotgun (WGS) entry which is preliminary data.</text>
</comment>
<reference evidence="2" key="1">
    <citation type="submission" date="2023-10" db="EMBL/GenBank/DDBJ databases">
        <authorList>
            <person name="Chen Y."/>
            <person name="Shah S."/>
            <person name="Dougan E. K."/>
            <person name="Thang M."/>
            <person name="Chan C."/>
        </authorList>
    </citation>
    <scope>NUCLEOTIDE SEQUENCE [LARGE SCALE GENOMIC DNA]</scope>
</reference>
<organism evidence="2 3">
    <name type="scientific">Prorocentrum cordatum</name>
    <dbReference type="NCBI Taxonomy" id="2364126"/>
    <lineage>
        <taxon>Eukaryota</taxon>
        <taxon>Sar</taxon>
        <taxon>Alveolata</taxon>
        <taxon>Dinophyceae</taxon>
        <taxon>Prorocentrales</taxon>
        <taxon>Prorocentraceae</taxon>
        <taxon>Prorocentrum</taxon>
    </lineage>
</organism>
<protein>
    <submittedName>
        <fullName evidence="2">Uncharacterized protein</fullName>
    </submittedName>
</protein>
<evidence type="ECO:0000256" key="1">
    <source>
        <dbReference type="SAM" id="MobiDB-lite"/>
    </source>
</evidence>
<name>A0ABN9QUN4_9DINO</name>
<evidence type="ECO:0000313" key="2">
    <source>
        <dbReference type="EMBL" id="CAK0810016.1"/>
    </source>
</evidence>
<dbReference type="EMBL" id="CAUYUJ010004552">
    <property type="protein sequence ID" value="CAK0810016.1"/>
    <property type="molecule type" value="Genomic_DNA"/>
</dbReference>
<sequence>HQFTVAEFSAYHLRSVIQHLDGLTIARTAKLTTGCRGHAEDELVEAPPTDTPHGVETEFHGGEGVDPDEPENEAVDLAERSPPLFGALNVKQLTGILTRAKEFEAAKRPGRKSQELKQMNTFDDLCHAVLRSPSPENDVAFAQVQRSYGSPLAGLTAALDMQDAIMKHLKRTATMQGDMPVDDIDPIIPEAALHNLQQQRLGCEWIDLTDALQGPAHVANMLVRRCQERRSTPTRPYKLNEEQLQCIALFATRLEQAFLGRPDPSEPRLHPARAPMTTIMDGGGGCGKTTLSAEILLPLLETFFHPEGGLTPESSTRTHALALNVQTRQKLAVAHVDAGALCVDEHSQLLGELNRAGALRTTHAREAKYGLNKNAVRFTDETLIDILNTMWAPGGSALMEQQWQALKDTEVSAEQPDIPASWYHSCYCWSVISMAAFMLAQQSAREAQQTLFYVQAVDQAKATIPETNTAQFYEDLLRIPSIQKTRRLPPVVLFHYDVRVRLTTTIQKPFAAQDVEGTAVGFDPGPADLTTKSRLFYVKLDECDIQLLPPAVCPEHPERSSTCARCTSAAQPGVMAIRPKPRTFKHFFSPTEKARYVIISRTQIPLMPAAAVPLYSMQGTTADPGLVADWFFPQRCTDTIRWLIVYVMLSRPRSLATLKSVNLTKQIRDIIEQRPPGDLVANFDRLFREKVEATRDLARDAARAYALLTSSTDHHSTSSTDHTTSSTDSSTSFNDRHLTSSIDHSTSAADHHLTSFTDSTFPENTYRISEDHVGDSESTYGNSEGTYGLTGSILGAKQSFLSAWARISMSRHPATSNMRKADLLSELMQLDEDGCNMTVEMLRARLRQIYQAMPVVGAPVRHKKHAELVRDATTMGCVLHGKETRGDLQILIAEKVEANQVMVKPTDLMPFGRHRGKTLQTPIEQEREYAGWLLSLNSYRYKRLTHWMITQGIKAEDMMNQSKLELPQPKVKAERGEKSEDPWLLRDDATSKSKEDVIIDLLGDVKVAVNAWATSVQKATWLSGSLDQSATPAWTFLTGAARVNLM</sequence>
<dbReference type="Proteomes" id="UP001189429">
    <property type="component" value="Unassembled WGS sequence"/>
</dbReference>
<proteinExistence type="predicted"/>
<feature type="region of interest" description="Disordered" evidence="1">
    <location>
        <begin position="712"/>
        <end position="734"/>
    </location>
</feature>